<feature type="domain" description="Pus10 THUMP" evidence="6">
    <location>
        <begin position="109"/>
        <end position="186"/>
    </location>
</feature>
<dbReference type="EC" id="5.4.99.25" evidence="2"/>
<dbReference type="SUPFAM" id="SSF55120">
    <property type="entry name" value="Pseudouridine synthase"/>
    <property type="match status" value="1"/>
</dbReference>
<gene>
    <name evidence="7" type="ORF">EYM_07885</name>
</gene>
<dbReference type="PATRIC" id="fig|940295.4.peg.1537"/>
<feature type="domain" description="Pus10-like C-terminal" evidence="5">
    <location>
        <begin position="200"/>
        <end position="417"/>
    </location>
</feature>
<dbReference type="RefSeq" id="WP_075050529.1">
    <property type="nucleotide sequence ID" value="NZ_CP006867.1"/>
</dbReference>
<dbReference type="GO" id="GO:0160148">
    <property type="term" value="F:tRNA pseudouridine(55) synthase activity"/>
    <property type="evidence" value="ECO:0007669"/>
    <property type="project" value="UniProtKB-EC"/>
</dbReference>
<sequence>MDDQNIIEKSLKIVKKYPLCDHCLGSLFARLGKGLGNEKRGAALRRTIIMEMDRRVREGIEDESSLVTVLGNLSSEETKEIAIAMNLNIHELKRCYVCGNNWNELVKTWSKKILDYLDGMEFESFVVGCTNCGEMEERHRDLIAEFKLPYAENIKNSFKREIGKILKEELRKEPDFVDPDITIIIDLKNNELKLQIKPIYVYGIYKKLSRRCSQSIWKYECSVEGYLQEALNVFQAKEVVLHAAGREDVDVRTLGSGRPFIAKVVKPKRRYVDVTKIKYSNDDVYFEFIRYSNKDEVPRLKGEDSLKEKTYFAVVQCTETVTEDELKALEDFFQNTIVSQQTPTRVLHRRKDMVRTKKVYWVKAAKVDNTTFISLIKGEGGLYIKELISGDNGRTEPSFSSFLSKECKCVSLDVVWIEKPTLENT</sequence>
<reference evidence="7 8" key="1">
    <citation type="submission" date="2013-11" db="EMBL/GenBank/DDBJ databases">
        <title>Comparative genomics of Ignicoccus.</title>
        <authorList>
            <person name="Podar M."/>
        </authorList>
    </citation>
    <scope>NUCLEOTIDE SEQUENCE [LARGE SCALE GENOMIC DNA]</scope>
    <source>
        <strain evidence="7 8">DSM 13165</strain>
    </source>
</reference>
<dbReference type="Gene3D" id="3.30.70.2510">
    <property type="match status" value="1"/>
</dbReference>
<dbReference type="Pfam" id="PF22023">
    <property type="entry name" value="Pus10_THUMP_arc"/>
    <property type="match status" value="1"/>
</dbReference>
<proteinExistence type="inferred from homology"/>
<evidence type="ECO:0000313" key="8">
    <source>
        <dbReference type="Proteomes" id="UP000060778"/>
    </source>
</evidence>
<evidence type="ECO:0000259" key="6">
    <source>
        <dbReference type="Pfam" id="PF22023"/>
    </source>
</evidence>
<dbReference type="OrthoDB" id="10348at2157"/>
<accession>A0A0U3G3S1</accession>
<dbReference type="PANTHER" id="PTHR21568">
    <property type="entry name" value="TRNA PSEUDOURIDINE SYNTHASE PUS10"/>
    <property type="match status" value="1"/>
</dbReference>
<dbReference type="STRING" id="940295.EYM_07885"/>
<dbReference type="InterPro" id="IPR020103">
    <property type="entry name" value="PsdUridine_synth_cat_dom_sf"/>
</dbReference>
<keyword evidence="3" id="KW-0819">tRNA processing</keyword>
<evidence type="ECO:0000256" key="2">
    <source>
        <dbReference type="ARBA" id="ARBA00012787"/>
    </source>
</evidence>
<dbReference type="NCBIfam" id="TIGR01213">
    <property type="entry name" value="pseudo_Pus10arc"/>
    <property type="match status" value="1"/>
</dbReference>
<dbReference type="Proteomes" id="UP000060778">
    <property type="component" value="Chromosome"/>
</dbReference>
<dbReference type="Gene3D" id="3.30.70.3190">
    <property type="match status" value="1"/>
</dbReference>
<evidence type="ECO:0000256" key="4">
    <source>
        <dbReference type="ARBA" id="ARBA00023235"/>
    </source>
</evidence>
<evidence type="ECO:0000256" key="1">
    <source>
        <dbReference type="ARBA" id="ARBA00009652"/>
    </source>
</evidence>
<dbReference type="GeneID" id="30680949"/>
<dbReference type="InterPro" id="IPR048741">
    <property type="entry name" value="Pus10-like_C"/>
</dbReference>
<evidence type="ECO:0000313" key="7">
    <source>
        <dbReference type="EMBL" id="ALU12828.1"/>
    </source>
</evidence>
<dbReference type="Pfam" id="PF21238">
    <property type="entry name" value="Pus10_C"/>
    <property type="match status" value="1"/>
</dbReference>
<dbReference type="PANTHER" id="PTHR21568:SF0">
    <property type="entry name" value="TRNA PSEUDOURIDINE SYNTHASE PUS10"/>
    <property type="match status" value="1"/>
</dbReference>
<dbReference type="GO" id="GO:0003723">
    <property type="term" value="F:RNA binding"/>
    <property type="evidence" value="ECO:0007669"/>
    <property type="project" value="InterPro"/>
</dbReference>
<protein>
    <recommendedName>
        <fullName evidence="2">tRNA pseudouridine(55) synthase</fullName>
        <ecNumber evidence="2">5.4.99.25</ecNumber>
    </recommendedName>
</protein>
<keyword evidence="4" id="KW-0413">Isomerase</keyword>
<dbReference type="InterPro" id="IPR039894">
    <property type="entry name" value="Pus10-like"/>
</dbReference>
<evidence type="ECO:0000259" key="5">
    <source>
        <dbReference type="Pfam" id="PF21238"/>
    </source>
</evidence>
<dbReference type="AlphaFoldDB" id="A0A0U3G3S1"/>
<dbReference type="EMBL" id="CP006867">
    <property type="protein sequence ID" value="ALU12828.1"/>
    <property type="molecule type" value="Genomic_DNA"/>
</dbReference>
<name>A0A0U3G3S1_9CREN</name>
<keyword evidence="8" id="KW-1185">Reference proteome</keyword>
<organism evidence="7 8">
    <name type="scientific">Ignicoccus islandicus DSM 13165</name>
    <dbReference type="NCBI Taxonomy" id="940295"/>
    <lineage>
        <taxon>Archaea</taxon>
        <taxon>Thermoproteota</taxon>
        <taxon>Thermoprotei</taxon>
        <taxon>Desulfurococcales</taxon>
        <taxon>Desulfurococcaceae</taxon>
        <taxon>Ignicoccus</taxon>
    </lineage>
</organism>
<comment type="similarity">
    <text evidence="1">Belongs to the pseudouridine synthase Pus10 family.</text>
</comment>
<dbReference type="GO" id="GO:0031119">
    <property type="term" value="P:tRNA pseudouridine synthesis"/>
    <property type="evidence" value="ECO:0007669"/>
    <property type="project" value="TreeGrafter"/>
</dbReference>
<evidence type="ECO:0000256" key="3">
    <source>
        <dbReference type="ARBA" id="ARBA00022694"/>
    </source>
</evidence>
<dbReference type="InterPro" id="IPR055174">
    <property type="entry name" value="Pus10_THUMP_arc"/>
</dbReference>
<dbReference type="KEGG" id="iis:EYM_07885"/>